<proteinExistence type="predicted"/>
<dbReference type="Proteomes" id="UP000429523">
    <property type="component" value="Unassembled WGS sequence"/>
</dbReference>
<dbReference type="AlphaFoldDB" id="A0A6A3UAQ9"/>
<evidence type="ECO:0000313" key="2">
    <source>
        <dbReference type="EMBL" id="KAE8943836.1"/>
    </source>
</evidence>
<dbReference type="EMBL" id="QXGC01000194">
    <property type="protein sequence ID" value="KAE9245383.1"/>
    <property type="molecule type" value="Genomic_DNA"/>
</dbReference>
<evidence type="ECO:0000313" key="17">
    <source>
        <dbReference type="Proteomes" id="UP000441208"/>
    </source>
</evidence>
<evidence type="ECO:0000313" key="3">
    <source>
        <dbReference type="EMBL" id="KAE9020637.1"/>
    </source>
</evidence>
<evidence type="ECO:0000313" key="16">
    <source>
        <dbReference type="Proteomes" id="UP000440732"/>
    </source>
</evidence>
<evidence type="ECO:0000313" key="10">
    <source>
        <dbReference type="EMBL" id="KAE9319952.1"/>
    </source>
</evidence>
<evidence type="ECO:0000313" key="13">
    <source>
        <dbReference type="Proteomes" id="UP000433483"/>
    </source>
</evidence>
<evidence type="ECO:0000313" key="9">
    <source>
        <dbReference type="EMBL" id="KAE9251569.1"/>
    </source>
</evidence>
<evidence type="ECO:0000313" key="8">
    <source>
        <dbReference type="EMBL" id="KAE9245383.1"/>
    </source>
</evidence>
<organism evidence="6 16">
    <name type="scientific">Phytophthora fragariae</name>
    <dbReference type="NCBI Taxonomy" id="53985"/>
    <lineage>
        <taxon>Eukaryota</taxon>
        <taxon>Sar</taxon>
        <taxon>Stramenopiles</taxon>
        <taxon>Oomycota</taxon>
        <taxon>Peronosporomycetes</taxon>
        <taxon>Peronosporales</taxon>
        <taxon>Peronosporaceae</taxon>
        <taxon>Phytophthora</taxon>
    </lineage>
</organism>
<dbReference type="Proteomes" id="UP000476176">
    <property type="component" value="Unassembled WGS sequence"/>
</dbReference>
<dbReference type="EMBL" id="QXFZ01000114">
    <property type="protein sequence ID" value="KAE9132407.1"/>
    <property type="molecule type" value="Genomic_DNA"/>
</dbReference>
<evidence type="ECO:0000313" key="5">
    <source>
        <dbReference type="EMBL" id="KAE9132407.1"/>
    </source>
</evidence>
<evidence type="ECO:0000313" key="12">
    <source>
        <dbReference type="Proteomes" id="UP000429523"/>
    </source>
</evidence>
<dbReference type="EMBL" id="QXFY01000006">
    <property type="protein sequence ID" value="KAE9362176.1"/>
    <property type="molecule type" value="Genomic_DNA"/>
</dbReference>
<evidence type="ECO:0000256" key="1">
    <source>
        <dbReference type="SAM" id="MobiDB-lite"/>
    </source>
</evidence>
<dbReference type="Proteomes" id="UP000486351">
    <property type="component" value="Unassembled WGS sequence"/>
</dbReference>
<dbReference type="Proteomes" id="UP000441208">
    <property type="component" value="Unassembled WGS sequence"/>
</dbReference>
<comment type="caution">
    <text evidence="6">The sequence shown here is derived from an EMBL/GenBank/DDBJ whole genome shotgun (WGS) entry which is preliminary data.</text>
</comment>
<evidence type="ECO:0000313" key="14">
    <source>
        <dbReference type="Proteomes" id="UP000437068"/>
    </source>
</evidence>
<evidence type="ECO:0000313" key="15">
    <source>
        <dbReference type="Proteomes" id="UP000440367"/>
    </source>
</evidence>
<evidence type="ECO:0000313" key="4">
    <source>
        <dbReference type="EMBL" id="KAE9126246.1"/>
    </source>
</evidence>
<accession>A0A6A3UAQ9</accession>
<dbReference type="Proteomes" id="UP000460718">
    <property type="component" value="Unassembled WGS sequence"/>
</dbReference>
<evidence type="ECO:0000313" key="18">
    <source>
        <dbReference type="Proteomes" id="UP000460718"/>
    </source>
</evidence>
<dbReference type="EMBL" id="QXFW01000206">
    <property type="protein sequence ID" value="KAE9020637.1"/>
    <property type="molecule type" value="Genomic_DNA"/>
</dbReference>
<dbReference type="EMBL" id="QXFX01000196">
    <property type="protein sequence ID" value="KAE9126246.1"/>
    <property type="molecule type" value="Genomic_DNA"/>
</dbReference>
<evidence type="ECO:0000313" key="19">
    <source>
        <dbReference type="Proteomes" id="UP000476176"/>
    </source>
</evidence>
<dbReference type="Proteomes" id="UP000488956">
    <property type="component" value="Unassembled WGS sequence"/>
</dbReference>
<evidence type="ECO:0000313" key="21">
    <source>
        <dbReference type="Proteomes" id="UP000488956"/>
    </source>
</evidence>
<dbReference type="EMBL" id="QXGE01000212">
    <property type="protein sequence ID" value="KAE9319952.1"/>
    <property type="molecule type" value="Genomic_DNA"/>
</dbReference>
<dbReference type="EMBL" id="QXGD01000129">
    <property type="protein sequence ID" value="KAE9251569.1"/>
    <property type="molecule type" value="Genomic_DNA"/>
</dbReference>
<feature type="region of interest" description="Disordered" evidence="1">
    <location>
        <begin position="43"/>
        <end position="71"/>
    </location>
</feature>
<dbReference type="Proteomes" id="UP000440732">
    <property type="component" value="Unassembled WGS sequence"/>
</dbReference>
<evidence type="ECO:0000313" key="20">
    <source>
        <dbReference type="Proteomes" id="UP000486351"/>
    </source>
</evidence>
<dbReference type="EMBL" id="QXGA01000377">
    <property type="protein sequence ID" value="KAE9146953.1"/>
    <property type="molecule type" value="Genomic_DNA"/>
</dbReference>
<evidence type="ECO:0000313" key="6">
    <source>
        <dbReference type="EMBL" id="KAE9146953.1"/>
    </source>
</evidence>
<dbReference type="EMBL" id="QXGF01000233">
    <property type="protein sequence ID" value="KAE8943836.1"/>
    <property type="molecule type" value="Genomic_DNA"/>
</dbReference>
<keyword evidence="13" id="KW-1185">Reference proteome</keyword>
<dbReference type="Proteomes" id="UP000440367">
    <property type="component" value="Unassembled WGS sequence"/>
</dbReference>
<dbReference type="Proteomes" id="UP000437068">
    <property type="component" value="Unassembled WGS sequence"/>
</dbReference>
<name>A0A6A3UAQ9_9STRA</name>
<gene>
    <name evidence="10" type="ORF">PF001_g5634</name>
    <name evidence="9" type="ORF">PF002_g4222</name>
    <name evidence="8" type="ORF">PF004_g5260</name>
    <name evidence="7" type="ORF">PF005_g6053</name>
    <name evidence="6" type="ORF">PF006_g8326</name>
    <name evidence="5" type="ORF">PF007_g3724</name>
    <name evidence="11" type="ORF">PF008_g288</name>
    <name evidence="2" type="ORF">PF009_g6469</name>
    <name evidence="4" type="ORF">PF010_g5338</name>
    <name evidence="3" type="ORF">PF011_g5318</name>
</gene>
<evidence type="ECO:0000313" key="7">
    <source>
        <dbReference type="EMBL" id="KAE9224051.1"/>
    </source>
</evidence>
<dbReference type="OrthoDB" id="2266637at2759"/>
<reference evidence="12 13" key="1">
    <citation type="submission" date="2018-08" db="EMBL/GenBank/DDBJ databases">
        <title>Genomic investigation of the strawberry pathogen Phytophthora fragariae indicates pathogenicity is determined by transcriptional variation in three key races.</title>
        <authorList>
            <person name="Adams T.M."/>
            <person name="Armitage A.D."/>
            <person name="Sobczyk M.K."/>
            <person name="Bates H.J."/>
            <person name="Dunwell J.M."/>
            <person name="Nellist C.F."/>
            <person name="Harrison R.J."/>
        </authorList>
    </citation>
    <scope>NUCLEOTIDE SEQUENCE [LARGE SCALE GENOMIC DNA]</scope>
    <source>
        <strain evidence="10 14">A4</strain>
        <strain evidence="9 15">BC-1</strain>
        <strain evidence="8 19">BC-23</strain>
        <strain evidence="7 13">NOV-27</strain>
        <strain evidence="6 16">NOV-5</strain>
        <strain evidence="5 17">NOV-71</strain>
        <strain evidence="11 20">NOV-77</strain>
        <strain evidence="2 12">NOV-9</strain>
        <strain evidence="4 21">ONT-3</strain>
        <strain evidence="3 18">SCRP245</strain>
    </source>
</reference>
<evidence type="ECO:0008006" key="22">
    <source>
        <dbReference type="Google" id="ProtNLM"/>
    </source>
</evidence>
<dbReference type="Proteomes" id="UP000433483">
    <property type="component" value="Unassembled WGS sequence"/>
</dbReference>
<evidence type="ECO:0000313" key="11">
    <source>
        <dbReference type="EMBL" id="KAE9362176.1"/>
    </source>
</evidence>
<sequence>MDVNAEFVKSIYATVKASDTYREYFADKKVVIVLDNAPAHNQVERRRQTKVRTPQCTARQRRFARSTSSGK</sequence>
<dbReference type="EMBL" id="QXGB01000219">
    <property type="protein sequence ID" value="KAE9224051.1"/>
    <property type="molecule type" value="Genomic_DNA"/>
</dbReference>
<protein>
    <recommendedName>
        <fullName evidence="22">Tc1-like transposase DDE domain-containing protein</fullName>
    </recommendedName>
</protein>